<reference evidence="7 8" key="1">
    <citation type="submission" date="2024-08" db="EMBL/GenBank/DDBJ databases">
        <authorList>
            <person name="Cucini C."/>
            <person name="Frati F."/>
        </authorList>
    </citation>
    <scope>NUCLEOTIDE SEQUENCE [LARGE SCALE GENOMIC DNA]</scope>
</reference>
<gene>
    <name evidence="7" type="ORF">ODALV1_LOCUS27259</name>
</gene>
<keyword evidence="8" id="KW-1185">Reference proteome</keyword>
<keyword evidence="4" id="KW-0028">Amino-acid biosynthesis</keyword>
<dbReference type="InterPro" id="IPR000304">
    <property type="entry name" value="Pyrroline-COOH_reductase"/>
</dbReference>
<dbReference type="Proteomes" id="UP001642540">
    <property type="component" value="Unassembled WGS sequence"/>
</dbReference>
<dbReference type="EMBL" id="CAXLJM020000122">
    <property type="protein sequence ID" value="CAL8138198.1"/>
    <property type="molecule type" value="Genomic_DNA"/>
</dbReference>
<accession>A0ABP1RXE2</accession>
<dbReference type="EC" id="1.5.1.2" evidence="3"/>
<comment type="similarity">
    <text evidence="2">Belongs to the pyrroline-5-carboxylate reductase family.</text>
</comment>
<dbReference type="SUPFAM" id="SSF51735">
    <property type="entry name" value="NAD(P)-binding Rossmann-fold domains"/>
    <property type="match status" value="1"/>
</dbReference>
<dbReference type="InterPro" id="IPR036291">
    <property type="entry name" value="NAD(P)-bd_dom_sf"/>
</dbReference>
<dbReference type="PANTHER" id="PTHR11645">
    <property type="entry name" value="PYRROLINE-5-CARBOXYLATE REDUCTASE"/>
    <property type="match status" value="1"/>
</dbReference>
<name>A0ABP1RXE2_9HEXA</name>
<sequence>MSEVDAIQNGDGSPIVINEVVGFIGAGNMAKAIAFSLLKKGILTPENVLASAKTQTNIKDWEALQCETTLNNEDLLQKADIIIWAVKPQMFPGVINSLKKVVEGGSVTCRTVMHVSVMAGITLTNFSAQIQSVTGEEGSSRCFRTMPNIGLEVNCGVTVFSGPADTTDAERNLLNNIFKPIGLFYEVPEGQINAYGGLFGSGIGFMFPIIEALSDGAVKVGIPRNISLEIAAQVMKGAGELILQKKKHPGAMKDAVCSPGGTTIAGIAALENGGVRSAVIKAVEAATLRGEELGKAAK</sequence>
<dbReference type="Gene3D" id="1.10.3730.10">
    <property type="entry name" value="ProC C-terminal domain-like"/>
    <property type="match status" value="1"/>
</dbReference>
<dbReference type="PIRSF" id="PIRSF000193">
    <property type="entry name" value="Pyrrol-5-carb_rd"/>
    <property type="match status" value="1"/>
</dbReference>
<dbReference type="InterPro" id="IPR028939">
    <property type="entry name" value="P5C_Rdtase_cat_N"/>
</dbReference>
<evidence type="ECO:0000256" key="1">
    <source>
        <dbReference type="ARBA" id="ARBA00005205"/>
    </source>
</evidence>
<dbReference type="SUPFAM" id="SSF48179">
    <property type="entry name" value="6-phosphogluconate dehydrogenase C-terminal domain-like"/>
    <property type="match status" value="1"/>
</dbReference>
<protein>
    <recommendedName>
        <fullName evidence="3">pyrroline-5-carboxylate reductase</fullName>
        <ecNumber evidence="3">1.5.1.2</ecNumber>
    </recommendedName>
</protein>
<proteinExistence type="inferred from homology"/>
<dbReference type="InterPro" id="IPR029036">
    <property type="entry name" value="P5CR_dimer"/>
</dbReference>
<evidence type="ECO:0000256" key="4">
    <source>
        <dbReference type="ARBA" id="ARBA00022650"/>
    </source>
</evidence>
<dbReference type="HAMAP" id="MF_01925">
    <property type="entry name" value="P5C_reductase"/>
    <property type="match status" value="1"/>
</dbReference>
<dbReference type="NCBIfam" id="TIGR00112">
    <property type="entry name" value="proC"/>
    <property type="match status" value="1"/>
</dbReference>
<evidence type="ECO:0000256" key="3">
    <source>
        <dbReference type="ARBA" id="ARBA00012855"/>
    </source>
</evidence>
<keyword evidence="4" id="KW-0641">Proline biosynthesis</keyword>
<dbReference type="InterPro" id="IPR008927">
    <property type="entry name" value="6-PGluconate_DH-like_C_sf"/>
</dbReference>
<organism evidence="7 8">
    <name type="scientific">Orchesella dallaii</name>
    <dbReference type="NCBI Taxonomy" id="48710"/>
    <lineage>
        <taxon>Eukaryota</taxon>
        <taxon>Metazoa</taxon>
        <taxon>Ecdysozoa</taxon>
        <taxon>Arthropoda</taxon>
        <taxon>Hexapoda</taxon>
        <taxon>Collembola</taxon>
        <taxon>Entomobryomorpha</taxon>
        <taxon>Entomobryoidea</taxon>
        <taxon>Orchesellidae</taxon>
        <taxon>Orchesellinae</taxon>
        <taxon>Orchesella</taxon>
    </lineage>
</organism>
<evidence type="ECO:0000313" key="7">
    <source>
        <dbReference type="EMBL" id="CAL8138198.1"/>
    </source>
</evidence>
<comment type="pathway">
    <text evidence="1">Amino-acid biosynthesis; L-proline biosynthesis; L-proline from L-glutamate 5-semialdehyde: step 1/1.</text>
</comment>
<evidence type="ECO:0000259" key="6">
    <source>
        <dbReference type="Pfam" id="PF14748"/>
    </source>
</evidence>
<dbReference type="Pfam" id="PF14748">
    <property type="entry name" value="P5CR_dimer"/>
    <property type="match status" value="1"/>
</dbReference>
<evidence type="ECO:0000256" key="2">
    <source>
        <dbReference type="ARBA" id="ARBA00005525"/>
    </source>
</evidence>
<evidence type="ECO:0000259" key="5">
    <source>
        <dbReference type="Pfam" id="PF03807"/>
    </source>
</evidence>
<dbReference type="PANTHER" id="PTHR11645:SF69">
    <property type="entry name" value="PYRROLINE-5-CARBOXYLATE REDUCTASE"/>
    <property type="match status" value="1"/>
</dbReference>
<evidence type="ECO:0000313" key="8">
    <source>
        <dbReference type="Proteomes" id="UP001642540"/>
    </source>
</evidence>
<comment type="caution">
    <text evidence="7">The sequence shown here is derived from an EMBL/GenBank/DDBJ whole genome shotgun (WGS) entry which is preliminary data.</text>
</comment>
<dbReference type="Pfam" id="PF03807">
    <property type="entry name" value="F420_oxidored"/>
    <property type="match status" value="1"/>
</dbReference>
<feature type="domain" description="Pyrroline-5-carboxylate reductase dimerisation" evidence="6">
    <location>
        <begin position="189"/>
        <end position="293"/>
    </location>
</feature>
<dbReference type="Gene3D" id="3.40.50.720">
    <property type="entry name" value="NAD(P)-binding Rossmann-like Domain"/>
    <property type="match status" value="1"/>
</dbReference>
<feature type="domain" description="Pyrroline-5-carboxylate reductase catalytic N-terminal" evidence="5">
    <location>
        <begin position="21"/>
        <end position="100"/>
    </location>
</feature>